<keyword evidence="1" id="KW-0378">Hydrolase</keyword>
<comment type="caution">
    <text evidence="4">The sequence shown here is derived from an EMBL/GenBank/DDBJ whole genome shotgun (WGS) entry which is preliminary data.</text>
</comment>
<reference evidence="4" key="1">
    <citation type="journal article" date="2020" name="Fungal Divers.">
        <title>Resolving the Mortierellaceae phylogeny through synthesis of multi-gene phylogenetics and phylogenomics.</title>
        <authorList>
            <person name="Vandepol N."/>
            <person name="Liber J."/>
            <person name="Desiro A."/>
            <person name="Na H."/>
            <person name="Kennedy M."/>
            <person name="Barry K."/>
            <person name="Grigoriev I.V."/>
            <person name="Miller A.N."/>
            <person name="O'Donnell K."/>
            <person name="Stajich J.E."/>
            <person name="Bonito G."/>
        </authorList>
    </citation>
    <scope>NUCLEOTIDE SEQUENCE</scope>
    <source>
        <strain evidence="4">NRRL 2769</strain>
    </source>
</reference>
<dbReference type="GO" id="GO:0016787">
    <property type="term" value="F:hydrolase activity"/>
    <property type="evidence" value="ECO:0007669"/>
    <property type="project" value="UniProtKB-KW"/>
</dbReference>
<name>A0A9P6MG94_9FUNG</name>
<evidence type="ECO:0000256" key="2">
    <source>
        <dbReference type="SAM" id="MobiDB-lite"/>
    </source>
</evidence>
<dbReference type="EMBL" id="JAAAID010003343">
    <property type="protein sequence ID" value="KAF9998629.1"/>
    <property type="molecule type" value="Genomic_DNA"/>
</dbReference>
<accession>A0A9P6MG94</accession>
<dbReference type="PANTHER" id="PTHR35372">
    <property type="entry name" value="ATP BINDING PROTEIN-RELATED"/>
    <property type="match status" value="1"/>
</dbReference>
<feature type="domain" description="Bacteriophage/plasmid primase P4 C-terminal" evidence="3">
    <location>
        <begin position="178"/>
        <end position="241"/>
    </location>
</feature>
<evidence type="ECO:0000313" key="5">
    <source>
        <dbReference type="Proteomes" id="UP000703661"/>
    </source>
</evidence>
<dbReference type="Proteomes" id="UP000703661">
    <property type="component" value="Unassembled WGS sequence"/>
</dbReference>
<gene>
    <name evidence="4" type="ORF">BGZ80_006741</name>
</gene>
<protein>
    <recommendedName>
        <fullName evidence="3">Bacteriophage/plasmid primase P4 C-terminal domain-containing protein</fullName>
    </recommendedName>
</protein>
<feature type="compositionally biased region" description="Basic and acidic residues" evidence="2">
    <location>
        <begin position="17"/>
        <end position="32"/>
    </location>
</feature>
<dbReference type="AlphaFoldDB" id="A0A9P6MG94"/>
<evidence type="ECO:0000313" key="4">
    <source>
        <dbReference type="EMBL" id="KAF9998629.1"/>
    </source>
</evidence>
<dbReference type="Pfam" id="PF08706">
    <property type="entry name" value="D5_N"/>
    <property type="match status" value="1"/>
</dbReference>
<proteinExistence type="predicted"/>
<sequence>MTPSASEDSWGARSRRKDQQQQEGPEKTFHRREDKFDSNISLAINHACILRGTHDSERAGKYGLVTPRQTSLLLRTANRVTSYLILVYNISDLCQALSISRIRLTAPAVVSNNDYGKNIYSLGPATSFSIIKTIGKPDVRQTVNAYLEDSKVVLKNTDCAIFSPESEYRHVNYINNKTFEHGSRLDVIPDILVVKNGALELETGVLRASLLEDLMTRQLNAEYNDMEFMTNLIDKFISDLFDNDQEVIQYLQHPLGYGITGSTESHLWAIFTGEGSNGKLLLVELLEHLLEDWVVPAPDEIFFKSSRTSHAHSHSTHLETLKGARICIKEEADQNGKLNT</sequence>
<dbReference type="PANTHER" id="PTHR35372:SF2">
    <property type="entry name" value="SF3 HELICASE DOMAIN-CONTAINING PROTEIN"/>
    <property type="match status" value="1"/>
</dbReference>
<organism evidence="4 5">
    <name type="scientific">Entomortierella chlamydospora</name>
    <dbReference type="NCBI Taxonomy" id="101097"/>
    <lineage>
        <taxon>Eukaryota</taxon>
        <taxon>Fungi</taxon>
        <taxon>Fungi incertae sedis</taxon>
        <taxon>Mucoromycota</taxon>
        <taxon>Mortierellomycotina</taxon>
        <taxon>Mortierellomycetes</taxon>
        <taxon>Mortierellales</taxon>
        <taxon>Mortierellaceae</taxon>
        <taxon>Entomortierella</taxon>
    </lineage>
</organism>
<feature type="non-terminal residue" evidence="4">
    <location>
        <position position="1"/>
    </location>
</feature>
<dbReference type="InterPro" id="IPR051620">
    <property type="entry name" value="ORF904-like_C"/>
</dbReference>
<evidence type="ECO:0000259" key="3">
    <source>
        <dbReference type="Pfam" id="PF08706"/>
    </source>
</evidence>
<feature type="region of interest" description="Disordered" evidence="2">
    <location>
        <begin position="1"/>
        <end position="32"/>
    </location>
</feature>
<keyword evidence="5" id="KW-1185">Reference proteome</keyword>
<dbReference type="InterPro" id="IPR014818">
    <property type="entry name" value="Phage/plasmid_primase_P4_C"/>
</dbReference>
<evidence type="ECO:0000256" key="1">
    <source>
        <dbReference type="ARBA" id="ARBA00022801"/>
    </source>
</evidence>